<evidence type="ECO:0000256" key="3">
    <source>
        <dbReference type="ARBA" id="ARBA00023157"/>
    </source>
</evidence>
<name>A0ABN8T3X8_9CNID</name>
<dbReference type="InterPro" id="IPR018097">
    <property type="entry name" value="EGF_Ca-bd_CS"/>
</dbReference>
<dbReference type="CDD" id="cd00054">
    <property type="entry name" value="EGF_CA"/>
    <property type="match status" value="1"/>
</dbReference>
<evidence type="ECO:0000313" key="8">
    <source>
        <dbReference type="Proteomes" id="UP001159427"/>
    </source>
</evidence>
<keyword evidence="2" id="KW-0732">Signal</keyword>
<dbReference type="PROSITE" id="PS50026">
    <property type="entry name" value="EGF_3"/>
    <property type="match status" value="1"/>
</dbReference>
<dbReference type="InterPro" id="IPR024731">
    <property type="entry name" value="NELL2-like_EGF"/>
</dbReference>
<feature type="domain" description="EGF-like" evidence="5">
    <location>
        <begin position="6"/>
        <end position="48"/>
    </location>
</feature>
<evidence type="ECO:0000256" key="2">
    <source>
        <dbReference type="ARBA" id="ARBA00022729"/>
    </source>
</evidence>
<dbReference type="Gene3D" id="2.10.25.10">
    <property type="entry name" value="Laminin"/>
    <property type="match status" value="1"/>
</dbReference>
<dbReference type="SUPFAM" id="SSF57196">
    <property type="entry name" value="EGF/Laminin"/>
    <property type="match status" value="1"/>
</dbReference>
<comment type="caution">
    <text evidence="7">The sequence shown here is derived from an EMBL/GenBank/DDBJ whole genome shotgun (WGS) entry which is preliminary data.</text>
</comment>
<evidence type="ECO:0000256" key="4">
    <source>
        <dbReference type="PROSITE-ProRule" id="PRU00076"/>
    </source>
</evidence>
<evidence type="ECO:0000259" key="5">
    <source>
        <dbReference type="PROSITE" id="PS50026"/>
    </source>
</evidence>
<keyword evidence="8" id="KW-1185">Reference proteome</keyword>
<sequence length="237" mass="27150">SSYLPDVDECSLNTHDCHSNAICTNTEGSFTCKCDVNAHYIGDGKTCTPLRGLDDSVIIANDASKISQLNTWLLPHLQSQDRSYWKLCYRASNNGWRSQTFHRNCDNKGPTITIVRVGSYIFGGYNDNSWQWSAGYQYSTNTFLYSLKNYKGYGYFKQDITNGHYGRATYSHYSYGPIFGEGHDMIISNNAGRNTYSYFQCRSYLSGPYCDNYLWVGSRYGNHFRPDELEVYYEVLA</sequence>
<evidence type="ECO:0000259" key="6">
    <source>
        <dbReference type="PROSITE" id="PS51886"/>
    </source>
</evidence>
<dbReference type="EMBL" id="CALNXI010006297">
    <property type="protein sequence ID" value="CAH3198999.1"/>
    <property type="molecule type" value="Genomic_DNA"/>
</dbReference>
<dbReference type="InterPro" id="IPR000152">
    <property type="entry name" value="EGF-type_Asp/Asn_hydroxyl_site"/>
</dbReference>
<accession>A0ABN8T3X8</accession>
<dbReference type="PANTHER" id="PTHR23354">
    <property type="entry name" value="NUCLEOLAR PROTEIN 7/ESTROGEN RECEPTOR COACTIVATOR-RELATED"/>
    <property type="match status" value="1"/>
</dbReference>
<dbReference type="SMART" id="SM00584">
    <property type="entry name" value="TLDc"/>
    <property type="match status" value="1"/>
</dbReference>
<dbReference type="Proteomes" id="UP001159427">
    <property type="component" value="Unassembled WGS sequence"/>
</dbReference>
<reference evidence="7 8" key="1">
    <citation type="submission" date="2022-05" db="EMBL/GenBank/DDBJ databases">
        <authorList>
            <consortium name="Genoscope - CEA"/>
            <person name="William W."/>
        </authorList>
    </citation>
    <scope>NUCLEOTIDE SEQUENCE [LARGE SCALE GENOMIC DNA]</scope>
</reference>
<feature type="domain" description="TLDc" evidence="6">
    <location>
        <begin position="57"/>
        <end position="235"/>
    </location>
</feature>
<dbReference type="InterPro" id="IPR006571">
    <property type="entry name" value="TLDc_dom"/>
</dbReference>
<dbReference type="PROSITE" id="PS00010">
    <property type="entry name" value="ASX_HYDROXYL"/>
    <property type="match status" value="1"/>
</dbReference>
<gene>
    <name evidence="7" type="ORF">PEVE_00037839</name>
</gene>
<dbReference type="PROSITE" id="PS01187">
    <property type="entry name" value="EGF_CA"/>
    <property type="match status" value="1"/>
</dbReference>
<comment type="caution">
    <text evidence="4">Lacks conserved residue(s) required for the propagation of feature annotation.</text>
</comment>
<evidence type="ECO:0000313" key="7">
    <source>
        <dbReference type="EMBL" id="CAH3198999.1"/>
    </source>
</evidence>
<keyword evidence="1 4" id="KW-0245">EGF-like domain</keyword>
<protein>
    <recommendedName>
        <fullName evidence="9">EGF-like domain-containing protein</fullName>
    </recommendedName>
</protein>
<dbReference type="Pfam" id="PF07534">
    <property type="entry name" value="TLD"/>
    <property type="match status" value="1"/>
</dbReference>
<dbReference type="PROSITE" id="PS51886">
    <property type="entry name" value="TLDC"/>
    <property type="match status" value="1"/>
</dbReference>
<feature type="non-terminal residue" evidence="7">
    <location>
        <position position="1"/>
    </location>
</feature>
<dbReference type="SMART" id="SM00179">
    <property type="entry name" value="EGF_CA"/>
    <property type="match status" value="1"/>
</dbReference>
<organism evidence="7 8">
    <name type="scientific">Porites evermanni</name>
    <dbReference type="NCBI Taxonomy" id="104178"/>
    <lineage>
        <taxon>Eukaryota</taxon>
        <taxon>Metazoa</taxon>
        <taxon>Cnidaria</taxon>
        <taxon>Anthozoa</taxon>
        <taxon>Hexacorallia</taxon>
        <taxon>Scleractinia</taxon>
        <taxon>Fungiina</taxon>
        <taxon>Poritidae</taxon>
        <taxon>Porites</taxon>
    </lineage>
</organism>
<dbReference type="InterPro" id="IPR000742">
    <property type="entry name" value="EGF"/>
</dbReference>
<keyword evidence="3" id="KW-1015">Disulfide bond</keyword>
<dbReference type="Pfam" id="PF12947">
    <property type="entry name" value="EGF_3"/>
    <property type="match status" value="1"/>
</dbReference>
<evidence type="ECO:0000256" key="1">
    <source>
        <dbReference type="ARBA" id="ARBA00022536"/>
    </source>
</evidence>
<proteinExistence type="predicted"/>
<evidence type="ECO:0008006" key="9">
    <source>
        <dbReference type="Google" id="ProtNLM"/>
    </source>
</evidence>
<dbReference type="InterPro" id="IPR001881">
    <property type="entry name" value="EGF-like_Ca-bd_dom"/>
</dbReference>